<sequence>MGRAFISMGESRNAYRVLVGRPEGKRPLGRPRRRWEDNIKMDLREVGYDDRDWLNLAQDRDRWRAYVRAAMNLRFLKSHFLEMEEERHYNEIAMSGGNMRSRTVSSPIPYNPSPSSSRPLSPGVNLVGSTSRDSFSTPGGPSGASMGRCYACGQATYPTLPLGSSGATVTPTPLVPCPSVGGFLPVSSSPPAPPIAGGRRTSERFIKPAIPPATAMAPTSNNSLIGSHVTPPPNTTSPSPMDVAKMQANKTLEAAEAKTAAFFVQIHSVHLKGSPHHSHVARAQQLALSSRREIYQE</sequence>
<evidence type="ECO:0000313" key="3">
    <source>
        <dbReference type="Proteomes" id="UP001148838"/>
    </source>
</evidence>
<dbReference type="Proteomes" id="UP001148838">
    <property type="component" value="Unassembled WGS sequence"/>
</dbReference>
<gene>
    <name evidence="2" type="ORF">ANN_14997</name>
</gene>
<proteinExistence type="predicted"/>
<dbReference type="EMBL" id="JAJSOF020000019">
    <property type="protein sequence ID" value="KAJ4439041.1"/>
    <property type="molecule type" value="Genomic_DNA"/>
</dbReference>
<name>A0ABQ8SZ22_PERAM</name>
<feature type="compositionally biased region" description="Low complexity" evidence="1">
    <location>
        <begin position="105"/>
        <end position="122"/>
    </location>
</feature>
<evidence type="ECO:0000256" key="1">
    <source>
        <dbReference type="SAM" id="MobiDB-lite"/>
    </source>
</evidence>
<organism evidence="2 3">
    <name type="scientific">Periplaneta americana</name>
    <name type="common">American cockroach</name>
    <name type="synonym">Blatta americana</name>
    <dbReference type="NCBI Taxonomy" id="6978"/>
    <lineage>
        <taxon>Eukaryota</taxon>
        <taxon>Metazoa</taxon>
        <taxon>Ecdysozoa</taxon>
        <taxon>Arthropoda</taxon>
        <taxon>Hexapoda</taxon>
        <taxon>Insecta</taxon>
        <taxon>Pterygota</taxon>
        <taxon>Neoptera</taxon>
        <taxon>Polyneoptera</taxon>
        <taxon>Dictyoptera</taxon>
        <taxon>Blattodea</taxon>
        <taxon>Blattoidea</taxon>
        <taxon>Blattidae</taxon>
        <taxon>Blattinae</taxon>
        <taxon>Periplaneta</taxon>
    </lineage>
</organism>
<accession>A0ABQ8SZ22</accession>
<reference evidence="2 3" key="1">
    <citation type="journal article" date="2022" name="Allergy">
        <title>Genome assembly and annotation of Periplaneta americana reveal a comprehensive cockroach allergen profile.</title>
        <authorList>
            <person name="Wang L."/>
            <person name="Xiong Q."/>
            <person name="Saelim N."/>
            <person name="Wang L."/>
            <person name="Nong W."/>
            <person name="Wan A.T."/>
            <person name="Shi M."/>
            <person name="Liu X."/>
            <person name="Cao Q."/>
            <person name="Hui J.H.L."/>
            <person name="Sookrung N."/>
            <person name="Leung T.F."/>
            <person name="Tungtrongchitr A."/>
            <person name="Tsui S.K.W."/>
        </authorList>
    </citation>
    <scope>NUCLEOTIDE SEQUENCE [LARGE SCALE GENOMIC DNA]</scope>
    <source>
        <strain evidence="2">PWHHKU_190912</strain>
    </source>
</reference>
<protein>
    <submittedName>
        <fullName evidence="2">Uncharacterized protein</fullName>
    </submittedName>
</protein>
<feature type="compositionally biased region" description="Polar residues" evidence="1">
    <location>
        <begin position="127"/>
        <end position="139"/>
    </location>
</feature>
<evidence type="ECO:0000313" key="2">
    <source>
        <dbReference type="EMBL" id="KAJ4439041.1"/>
    </source>
</evidence>
<comment type="caution">
    <text evidence="2">The sequence shown here is derived from an EMBL/GenBank/DDBJ whole genome shotgun (WGS) entry which is preliminary data.</text>
</comment>
<feature type="region of interest" description="Disordered" evidence="1">
    <location>
        <begin position="98"/>
        <end position="143"/>
    </location>
</feature>
<keyword evidence="3" id="KW-1185">Reference proteome</keyword>